<dbReference type="InterPro" id="IPR001207">
    <property type="entry name" value="Transposase_mutator"/>
</dbReference>
<gene>
    <name evidence="8" type="ORF">SAMN05660330_00234</name>
</gene>
<dbReference type="STRING" id="91360.SAMN05660330_00234"/>
<organism evidence="8 9">
    <name type="scientific">Desulforhopalus singaporensis</name>
    <dbReference type="NCBI Taxonomy" id="91360"/>
    <lineage>
        <taxon>Bacteria</taxon>
        <taxon>Pseudomonadati</taxon>
        <taxon>Thermodesulfobacteriota</taxon>
        <taxon>Desulfobulbia</taxon>
        <taxon>Desulfobulbales</taxon>
        <taxon>Desulfocapsaceae</taxon>
        <taxon>Desulforhopalus</taxon>
    </lineage>
</organism>
<feature type="compositionally biased region" description="Basic and acidic residues" evidence="7">
    <location>
        <begin position="78"/>
        <end position="91"/>
    </location>
</feature>
<dbReference type="PANTHER" id="PTHR33217">
    <property type="entry name" value="TRANSPOSASE FOR INSERTION SEQUENCE ELEMENT IS1081"/>
    <property type="match status" value="1"/>
</dbReference>
<keyword evidence="6" id="KW-0814">Transposable element</keyword>
<evidence type="ECO:0000256" key="5">
    <source>
        <dbReference type="ARBA" id="ARBA00023172"/>
    </source>
</evidence>
<protein>
    <recommendedName>
        <fullName evidence="6">Mutator family transposase</fullName>
    </recommendedName>
</protein>
<feature type="region of interest" description="Disordered" evidence="7">
    <location>
        <begin position="53"/>
        <end position="102"/>
    </location>
</feature>
<accession>A0A1H0JKQ7</accession>
<evidence type="ECO:0000256" key="2">
    <source>
        <dbReference type="ARBA" id="ARBA00010961"/>
    </source>
</evidence>
<dbReference type="PANTHER" id="PTHR33217:SF5">
    <property type="entry name" value="MUTATOR FAMILY TRANSPOSASE"/>
    <property type="match status" value="1"/>
</dbReference>
<proteinExistence type="inferred from homology"/>
<dbReference type="AlphaFoldDB" id="A0A1H0JKQ7"/>
<dbReference type="GO" id="GO:0004803">
    <property type="term" value="F:transposase activity"/>
    <property type="evidence" value="ECO:0007669"/>
    <property type="project" value="UniProtKB-UniRule"/>
</dbReference>
<evidence type="ECO:0000313" key="9">
    <source>
        <dbReference type="Proteomes" id="UP000199073"/>
    </source>
</evidence>
<evidence type="ECO:0000256" key="6">
    <source>
        <dbReference type="RuleBase" id="RU365089"/>
    </source>
</evidence>
<keyword evidence="9" id="KW-1185">Reference proteome</keyword>
<evidence type="ECO:0000256" key="1">
    <source>
        <dbReference type="ARBA" id="ARBA00002190"/>
    </source>
</evidence>
<reference evidence="8 9" key="1">
    <citation type="submission" date="2016-10" db="EMBL/GenBank/DDBJ databases">
        <authorList>
            <person name="de Groot N.N."/>
        </authorList>
    </citation>
    <scope>NUCLEOTIDE SEQUENCE [LARGE SCALE GENOMIC DNA]</scope>
    <source>
        <strain evidence="8 9">DSM 12130</strain>
    </source>
</reference>
<evidence type="ECO:0000256" key="4">
    <source>
        <dbReference type="ARBA" id="ARBA00023125"/>
    </source>
</evidence>
<comment type="function">
    <text evidence="1 6">Required for the transposition of the insertion element.</text>
</comment>
<dbReference type="EMBL" id="FNJI01000002">
    <property type="protein sequence ID" value="SDO44306.1"/>
    <property type="molecule type" value="Genomic_DNA"/>
</dbReference>
<evidence type="ECO:0000313" key="8">
    <source>
        <dbReference type="EMBL" id="SDO44306.1"/>
    </source>
</evidence>
<dbReference type="Proteomes" id="UP000199073">
    <property type="component" value="Unassembled WGS sequence"/>
</dbReference>
<dbReference type="GO" id="GO:0006313">
    <property type="term" value="P:DNA transposition"/>
    <property type="evidence" value="ECO:0007669"/>
    <property type="project" value="UniProtKB-UniRule"/>
</dbReference>
<sequence>MSKESDKEIPQSLAAELAKNLKSEKDLSALSRELVKLTVETALGKEMEEHLGYVKHANEGRGTGNSRNTTSKKTLKGHIGEVEITTPRDRQGSFSPQFIKKG</sequence>
<comment type="similarity">
    <text evidence="2 6">Belongs to the transposase mutator family.</text>
</comment>
<keyword evidence="4 6" id="KW-0238">DNA-binding</keyword>
<name>A0A1H0JKQ7_9BACT</name>
<dbReference type="GO" id="GO:0003677">
    <property type="term" value="F:DNA binding"/>
    <property type="evidence" value="ECO:0007669"/>
    <property type="project" value="UniProtKB-UniRule"/>
</dbReference>
<keyword evidence="3 6" id="KW-0815">Transposition</keyword>
<evidence type="ECO:0000256" key="3">
    <source>
        <dbReference type="ARBA" id="ARBA00022578"/>
    </source>
</evidence>
<keyword evidence="5 6" id="KW-0233">DNA recombination</keyword>
<dbReference type="Pfam" id="PF00872">
    <property type="entry name" value="Transposase_mut"/>
    <property type="match status" value="1"/>
</dbReference>
<evidence type="ECO:0000256" key="7">
    <source>
        <dbReference type="SAM" id="MobiDB-lite"/>
    </source>
</evidence>